<evidence type="ECO:0000313" key="4">
    <source>
        <dbReference type="Proteomes" id="UP001399917"/>
    </source>
</evidence>
<gene>
    <name evidence="3" type="ORF">GCM10022404_04810</name>
</gene>
<dbReference type="NCBIfam" id="TIGR03370">
    <property type="entry name" value="VPLPA-CTERM"/>
    <property type="match status" value="1"/>
</dbReference>
<proteinExistence type="predicted"/>
<evidence type="ECO:0008006" key="5">
    <source>
        <dbReference type="Google" id="ProtNLM"/>
    </source>
</evidence>
<keyword evidence="4" id="KW-1185">Reference proteome</keyword>
<feature type="transmembrane region" description="Helical" evidence="1">
    <location>
        <begin position="171"/>
        <end position="190"/>
    </location>
</feature>
<protein>
    <recommendedName>
        <fullName evidence="5">VPLPA-CTERM protein sorting domain-containing protein</fullName>
    </recommendedName>
</protein>
<dbReference type="Proteomes" id="UP001399917">
    <property type="component" value="Unassembled WGS sequence"/>
</dbReference>
<sequence>MNIIIKTAAFAASLCCASAAANAAVIFNIQEVGQNVQVAFSGSIDTSGLKIWKYGEDDFAQLNSSSGTIGQVNGDMDRYSIKFDPVSFGTGGVNFSDSVSGDSFLVTDINDVARPYLALARGYTSGDHMSGQSIYSGASFASLGLVSGTSVFTTLGNGDTITVNVRDIPAVPLPAGGLLLLSGLGGIAALRRRRKA</sequence>
<keyword evidence="2" id="KW-0732">Signal</keyword>
<dbReference type="RefSeq" id="WP_344842992.1">
    <property type="nucleotide sequence ID" value="NZ_BAABDF010000003.1"/>
</dbReference>
<accession>A0ABP7JW30</accession>
<dbReference type="EMBL" id="BAABDF010000003">
    <property type="protein sequence ID" value="GAA3856932.1"/>
    <property type="molecule type" value="Genomic_DNA"/>
</dbReference>
<feature type="signal peptide" evidence="2">
    <location>
        <begin position="1"/>
        <end position="23"/>
    </location>
</feature>
<keyword evidence="1" id="KW-1133">Transmembrane helix</keyword>
<evidence type="ECO:0000256" key="2">
    <source>
        <dbReference type="SAM" id="SignalP"/>
    </source>
</evidence>
<feature type="chain" id="PRO_5046767469" description="VPLPA-CTERM protein sorting domain-containing protein" evidence="2">
    <location>
        <begin position="24"/>
        <end position="196"/>
    </location>
</feature>
<dbReference type="InterPro" id="IPR022472">
    <property type="entry name" value="VPLPA-CTERM"/>
</dbReference>
<evidence type="ECO:0000313" key="3">
    <source>
        <dbReference type="EMBL" id="GAA3856932.1"/>
    </source>
</evidence>
<reference evidence="4" key="1">
    <citation type="journal article" date="2019" name="Int. J. Syst. Evol. Microbiol.">
        <title>The Global Catalogue of Microorganisms (GCM) 10K type strain sequencing project: providing services to taxonomists for standard genome sequencing and annotation.</title>
        <authorList>
            <consortium name="The Broad Institute Genomics Platform"/>
            <consortium name="The Broad Institute Genome Sequencing Center for Infectious Disease"/>
            <person name="Wu L."/>
            <person name="Ma J."/>
        </authorList>
    </citation>
    <scope>NUCLEOTIDE SEQUENCE [LARGE SCALE GENOMIC DNA]</scope>
    <source>
        <strain evidence="4">JCM 17190</strain>
    </source>
</reference>
<evidence type="ECO:0000256" key="1">
    <source>
        <dbReference type="SAM" id="Phobius"/>
    </source>
</evidence>
<comment type="caution">
    <text evidence="3">The sequence shown here is derived from an EMBL/GenBank/DDBJ whole genome shotgun (WGS) entry which is preliminary data.</text>
</comment>
<organism evidence="3 4">
    <name type="scientific">Celeribacter arenosi</name>
    <dbReference type="NCBI Taxonomy" id="792649"/>
    <lineage>
        <taxon>Bacteria</taxon>
        <taxon>Pseudomonadati</taxon>
        <taxon>Pseudomonadota</taxon>
        <taxon>Alphaproteobacteria</taxon>
        <taxon>Rhodobacterales</taxon>
        <taxon>Roseobacteraceae</taxon>
        <taxon>Celeribacter</taxon>
    </lineage>
</organism>
<keyword evidence="1" id="KW-0472">Membrane</keyword>
<name>A0ABP7JW30_9RHOB</name>
<keyword evidence="1" id="KW-0812">Transmembrane</keyword>